<protein>
    <submittedName>
        <fullName evidence="3">Monoacyl phosphatidylinositol tetramannoside-binding protein</fullName>
    </submittedName>
</protein>
<gene>
    <name evidence="3" type="ORF">EP51_10990</name>
</gene>
<organism evidence="3 4">
    <name type="scientific">Rhodococcus opacus</name>
    <name type="common">Nocardia opaca</name>
    <dbReference type="NCBI Taxonomy" id="37919"/>
    <lineage>
        <taxon>Bacteria</taxon>
        <taxon>Bacillati</taxon>
        <taxon>Actinomycetota</taxon>
        <taxon>Actinomycetes</taxon>
        <taxon>Mycobacteriales</taxon>
        <taxon>Nocardiaceae</taxon>
        <taxon>Rhodococcus</taxon>
    </lineage>
</organism>
<dbReference type="CDD" id="cd08501">
    <property type="entry name" value="PBP2_Lpqw"/>
    <property type="match status" value="1"/>
</dbReference>
<dbReference type="GO" id="GO:0015833">
    <property type="term" value="P:peptide transport"/>
    <property type="evidence" value="ECO:0007669"/>
    <property type="project" value="TreeGrafter"/>
</dbReference>
<evidence type="ECO:0000259" key="2">
    <source>
        <dbReference type="Pfam" id="PF00496"/>
    </source>
</evidence>
<accession>A0A076EIY4</accession>
<dbReference type="PANTHER" id="PTHR30290:SF65">
    <property type="entry name" value="MONOACYL PHOSPHATIDYLINOSITOL TETRAMANNOSIDE-BINDING PROTEIN LPQW-RELATED"/>
    <property type="match status" value="1"/>
</dbReference>
<reference evidence="3 4" key="1">
    <citation type="submission" date="2014-07" db="EMBL/GenBank/DDBJ databases">
        <title>Genome Sequence of Rhodococcus opacus Strain R7, a Biodegrader of Mono- and Polycyclic Aromatic Hydrocarbons.</title>
        <authorList>
            <person name="Di Gennaro P."/>
            <person name="Zampolli J."/>
            <person name="Presti I."/>
            <person name="Cappelletti M."/>
            <person name="D'Ursi P."/>
            <person name="Orro A."/>
            <person name="Mezzelani A."/>
            <person name="Milanesi L."/>
        </authorList>
    </citation>
    <scope>NUCLEOTIDE SEQUENCE [LARGE SCALE GENOMIC DNA]</scope>
    <source>
        <strain evidence="3 4">R7</strain>
    </source>
</reference>
<dbReference type="InterPro" id="IPR039424">
    <property type="entry name" value="SBP_5"/>
</dbReference>
<sequence length="606" mass="63139">MVAGGRLERVRGVRGRRRGNGAAVTALLLAVSTAMLTSCTADPPPPVESTDSPKPTVSPTEKQPVVVAIDDVGSGFNPHLLSDQSPANSAVSALVLPSPFRPVPDPARPGGSNWIPDSSLVVSADVTSQEPFTVTYQLRNEAQWSDGAPIAAEDFRYLWQQMISAPGVVDPAGYELIEDVRSSGGGKTVSVVMKAAYPAWRELFTDLLPSHLIKDSPGGFATGLSENIPVSGGHFHIKSIDRGRDEILLERNDRFWDKPATPDQILMRRDGTPSQLADSMRNNDTQIVQIHGGTATSAQLAAIPTVRTGASFQPRGLDLTLNGRVPELADVRVRKSLLELLDTELLAVVGAGSEAAAVPARSQVYAPSDPGYTATAPARPSREQVLAQLAEYGYVAETPTDTVVPAGAAPSTRLVRAGVPLTLVIGTPEGDDTASAVANTAADQLRGAGVDATVTSLPAEELYGESLSKGDIGAVVGWSRAGSDPATALASRHSCPPAVVAATQQNTETTAPERDAVSEAEAPSNLSGVCDPTLQPSIDAALRGVGDVPQALADADRKLWDLAAVLPIMQDRTLVAAGPGVDGVSLSGAVPVGIFSDAADWSRIKE</sequence>
<dbReference type="InterPro" id="IPR000914">
    <property type="entry name" value="SBP_5_dom"/>
</dbReference>
<dbReference type="Proteomes" id="UP000028488">
    <property type="component" value="Chromosome"/>
</dbReference>
<feature type="region of interest" description="Disordered" evidence="1">
    <location>
        <begin position="39"/>
        <end position="61"/>
    </location>
</feature>
<evidence type="ECO:0000313" key="3">
    <source>
        <dbReference type="EMBL" id="AII05108.1"/>
    </source>
</evidence>
<dbReference type="SUPFAM" id="SSF53850">
    <property type="entry name" value="Periplasmic binding protein-like II"/>
    <property type="match status" value="1"/>
</dbReference>
<name>A0A076EIY4_RHOOP</name>
<dbReference type="eggNOG" id="COG0747">
    <property type="taxonomic scope" value="Bacteria"/>
</dbReference>
<feature type="compositionally biased region" description="Polar residues" evidence="1">
    <location>
        <begin position="49"/>
        <end position="61"/>
    </location>
</feature>
<dbReference type="Gene3D" id="3.90.76.10">
    <property type="entry name" value="Dipeptide-binding Protein, Domain 1"/>
    <property type="match status" value="1"/>
</dbReference>
<dbReference type="Pfam" id="PF00496">
    <property type="entry name" value="SBP_bac_5"/>
    <property type="match status" value="1"/>
</dbReference>
<evidence type="ECO:0000256" key="1">
    <source>
        <dbReference type="SAM" id="MobiDB-lite"/>
    </source>
</evidence>
<feature type="domain" description="Solute-binding protein family 5" evidence="2">
    <location>
        <begin position="126"/>
        <end position="491"/>
    </location>
</feature>
<dbReference type="Gene3D" id="3.10.105.10">
    <property type="entry name" value="Dipeptide-binding Protein, Domain 3"/>
    <property type="match status" value="1"/>
</dbReference>
<dbReference type="AlphaFoldDB" id="A0A076EIY4"/>
<evidence type="ECO:0000313" key="4">
    <source>
        <dbReference type="Proteomes" id="UP000028488"/>
    </source>
</evidence>
<dbReference type="EMBL" id="CP008947">
    <property type="protein sequence ID" value="AII05108.1"/>
    <property type="molecule type" value="Genomic_DNA"/>
</dbReference>
<dbReference type="RefSeq" id="WP_327205266.1">
    <property type="nucleotide sequence ID" value="NZ_CP008947.1"/>
</dbReference>
<dbReference type="GO" id="GO:1904680">
    <property type="term" value="F:peptide transmembrane transporter activity"/>
    <property type="evidence" value="ECO:0007669"/>
    <property type="project" value="TreeGrafter"/>
</dbReference>
<dbReference type="PANTHER" id="PTHR30290">
    <property type="entry name" value="PERIPLASMIC BINDING COMPONENT OF ABC TRANSPORTER"/>
    <property type="match status" value="1"/>
</dbReference>
<proteinExistence type="predicted"/>